<gene>
    <name evidence="1" type="ORF">Sangu_3032700</name>
</gene>
<reference evidence="1" key="2">
    <citation type="journal article" date="2024" name="Plant">
        <title>Genomic evolution and insights into agronomic trait innovations of Sesamum species.</title>
        <authorList>
            <person name="Miao H."/>
            <person name="Wang L."/>
            <person name="Qu L."/>
            <person name="Liu H."/>
            <person name="Sun Y."/>
            <person name="Le M."/>
            <person name="Wang Q."/>
            <person name="Wei S."/>
            <person name="Zheng Y."/>
            <person name="Lin W."/>
            <person name="Duan Y."/>
            <person name="Cao H."/>
            <person name="Xiong S."/>
            <person name="Wang X."/>
            <person name="Wei L."/>
            <person name="Li C."/>
            <person name="Ma Q."/>
            <person name="Ju M."/>
            <person name="Zhao R."/>
            <person name="Li G."/>
            <person name="Mu C."/>
            <person name="Tian Q."/>
            <person name="Mei H."/>
            <person name="Zhang T."/>
            <person name="Gao T."/>
            <person name="Zhang H."/>
        </authorList>
    </citation>
    <scope>NUCLEOTIDE SEQUENCE</scope>
    <source>
        <strain evidence="1">G01</strain>
    </source>
</reference>
<dbReference type="PANTHER" id="PTHR10775:SF185">
    <property type="entry name" value="OS08G0208400 PROTEIN"/>
    <property type="match status" value="1"/>
</dbReference>
<evidence type="ECO:0000313" key="1">
    <source>
        <dbReference type="EMBL" id="KAL0307413.1"/>
    </source>
</evidence>
<dbReference type="EMBL" id="JACGWK010000115">
    <property type="protein sequence ID" value="KAL0307413.1"/>
    <property type="molecule type" value="Genomic_DNA"/>
</dbReference>
<protein>
    <submittedName>
        <fullName evidence="1">Uncharacterized protein</fullName>
    </submittedName>
</protein>
<comment type="caution">
    <text evidence="1">The sequence shown here is derived from an EMBL/GenBank/DDBJ whole genome shotgun (WGS) entry which is preliminary data.</text>
</comment>
<dbReference type="AlphaFoldDB" id="A0AAW2KLR8"/>
<proteinExistence type="predicted"/>
<name>A0AAW2KLR8_9LAMI</name>
<organism evidence="1">
    <name type="scientific">Sesamum angustifolium</name>
    <dbReference type="NCBI Taxonomy" id="2727405"/>
    <lineage>
        <taxon>Eukaryota</taxon>
        <taxon>Viridiplantae</taxon>
        <taxon>Streptophyta</taxon>
        <taxon>Embryophyta</taxon>
        <taxon>Tracheophyta</taxon>
        <taxon>Spermatophyta</taxon>
        <taxon>Magnoliopsida</taxon>
        <taxon>eudicotyledons</taxon>
        <taxon>Gunneridae</taxon>
        <taxon>Pentapetalae</taxon>
        <taxon>asterids</taxon>
        <taxon>lamiids</taxon>
        <taxon>Lamiales</taxon>
        <taxon>Pedaliaceae</taxon>
        <taxon>Sesamum</taxon>
    </lineage>
</organism>
<sequence>MDIWVETKLGALAKIAKTQSLEHLTNEESVQDYFKAPVVPLVSEERTPVGHVEGVLDDGTRSYPVDADPSSYYYGGGPYDYDELGLADLFYNVVHAADHPLCNDCTQSQLGVVAELVDIRADGHISERIYDRISQWSNRILLPYHTLLGDYYSMKKLIKNLGLPIEKIDACRNGCMLYWKDDVGLEYFKFCGDARYKPSREQDPHRKKSPYAVLRYLPLTPHLQRLYSSRVTANHMT</sequence>
<accession>A0AAW2KLR8</accession>
<dbReference type="PANTHER" id="PTHR10775">
    <property type="entry name" value="OS08G0208400 PROTEIN"/>
    <property type="match status" value="1"/>
</dbReference>
<feature type="non-terminal residue" evidence="1">
    <location>
        <position position="237"/>
    </location>
</feature>
<reference evidence="1" key="1">
    <citation type="submission" date="2020-06" db="EMBL/GenBank/DDBJ databases">
        <authorList>
            <person name="Li T."/>
            <person name="Hu X."/>
            <person name="Zhang T."/>
            <person name="Song X."/>
            <person name="Zhang H."/>
            <person name="Dai N."/>
            <person name="Sheng W."/>
            <person name="Hou X."/>
            <person name="Wei L."/>
        </authorList>
    </citation>
    <scope>NUCLEOTIDE SEQUENCE</scope>
    <source>
        <strain evidence="1">G01</strain>
        <tissue evidence="1">Leaf</tissue>
    </source>
</reference>